<gene>
    <name evidence="2" type="ORF">EJP67_09460</name>
</gene>
<evidence type="ECO:0008006" key="4">
    <source>
        <dbReference type="Google" id="ProtNLM"/>
    </source>
</evidence>
<comment type="caution">
    <text evidence="2">The sequence shown here is derived from an EMBL/GenBank/DDBJ whole genome shotgun (WGS) entry which is preliminary data.</text>
</comment>
<dbReference type="Proteomes" id="UP000281118">
    <property type="component" value="Unassembled WGS sequence"/>
</dbReference>
<proteinExistence type="predicted"/>
<dbReference type="InterPro" id="IPR036737">
    <property type="entry name" value="OmpA-like_sf"/>
</dbReference>
<sequence>MNKHLRFLGTLSLALAMLSPMAALACSPIKVFYVYFERDSATVSPDQILKLDAWMQELRTRYVNHEAIYIGASVNPEERDHDPKGLSLERARNVARVLREELRFSARIALPKSGYVADPASLSNGPTEDSRVLGVQLDFLPACPHECTCQLGDPLHTQQTPR</sequence>
<reference evidence="2 3" key="1">
    <citation type="submission" date="2018-12" db="EMBL/GenBank/DDBJ databases">
        <title>The genome sequences of Variovorax guangxiensis DSM 27352.</title>
        <authorList>
            <person name="Gao J."/>
            <person name="Sun J."/>
        </authorList>
    </citation>
    <scope>NUCLEOTIDE SEQUENCE [LARGE SCALE GENOMIC DNA]</scope>
    <source>
        <strain evidence="2 3">DSM 27352</strain>
    </source>
</reference>
<dbReference type="PROSITE" id="PS51257">
    <property type="entry name" value="PROKAR_LIPOPROTEIN"/>
    <property type="match status" value="1"/>
</dbReference>
<evidence type="ECO:0000313" key="2">
    <source>
        <dbReference type="EMBL" id="RUR67289.1"/>
    </source>
</evidence>
<keyword evidence="1" id="KW-0732">Signal</keyword>
<dbReference type="OrthoDB" id="9132204at2"/>
<dbReference type="EMBL" id="RXFT01000003">
    <property type="protein sequence ID" value="RUR67289.1"/>
    <property type="molecule type" value="Genomic_DNA"/>
</dbReference>
<name>A0A3S1EZL7_9BURK</name>
<evidence type="ECO:0000256" key="1">
    <source>
        <dbReference type="SAM" id="SignalP"/>
    </source>
</evidence>
<dbReference type="Gene3D" id="3.30.1330.60">
    <property type="entry name" value="OmpA-like domain"/>
    <property type="match status" value="1"/>
</dbReference>
<evidence type="ECO:0000313" key="3">
    <source>
        <dbReference type="Proteomes" id="UP000281118"/>
    </source>
</evidence>
<feature type="signal peptide" evidence="1">
    <location>
        <begin position="1"/>
        <end position="25"/>
    </location>
</feature>
<dbReference type="SUPFAM" id="SSF103088">
    <property type="entry name" value="OmpA-like"/>
    <property type="match status" value="1"/>
</dbReference>
<dbReference type="AlphaFoldDB" id="A0A3S1EZL7"/>
<feature type="chain" id="PRO_5018670351" description="OmpA-like domain-containing protein" evidence="1">
    <location>
        <begin position="26"/>
        <end position="162"/>
    </location>
</feature>
<organism evidence="2 3">
    <name type="scientific">Variovorax guangxiensis</name>
    <dbReference type="NCBI Taxonomy" id="1775474"/>
    <lineage>
        <taxon>Bacteria</taxon>
        <taxon>Pseudomonadati</taxon>
        <taxon>Pseudomonadota</taxon>
        <taxon>Betaproteobacteria</taxon>
        <taxon>Burkholderiales</taxon>
        <taxon>Comamonadaceae</taxon>
        <taxon>Variovorax</taxon>
    </lineage>
</organism>
<protein>
    <recommendedName>
        <fullName evidence="4">OmpA-like domain-containing protein</fullName>
    </recommendedName>
</protein>
<accession>A0A3S1EZL7</accession>